<evidence type="ECO:0000256" key="1">
    <source>
        <dbReference type="SAM" id="MobiDB-lite"/>
    </source>
</evidence>
<sequence length="178" mass="19589">MSPTEQHDRPPSYSSFAPAADQPEPRTYPDYTSLNGDTSSPERTQSPIYIIEAGDLRASRRIDHLTATDVMRLCLLVLVVACFLCVNATLMVFHLSDALTKTRANFLAAGWLAALLLLADTCARVFFPPPAWSRRGGLAMDSPAVASVFYFIVLLLVGIMVMTSLPLRQFEEAGKQHD</sequence>
<dbReference type="EMBL" id="JBBPDW010000021">
    <property type="protein sequence ID" value="KAK7543273.1"/>
    <property type="molecule type" value="Genomic_DNA"/>
</dbReference>
<protein>
    <submittedName>
        <fullName evidence="3">Uncharacterized protein</fullName>
    </submittedName>
</protein>
<gene>
    <name evidence="3" type="ORF">IWX46DRAFT_641749</name>
</gene>
<keyword evidence="2" id="KW-0812">Transmembrane</keyword>
<reference evidence="3 4" key="1">
    <citation type="submission" date="2024-04" db="EMBL/GenBank/DDBJ databases">
        <title>Phyllosticta paracitricarpa is synonymous to the EU quarantine fungus P. citricarpa based on phylogenomic analyses.</title>
        <authorList>
            <consortium name="Lawrence Berkeley National Laboratory"/>
            <person name="Van Ingen-Buijs V.A."/>
            <person name="Van Westerhoven A.C."/>
            <person name="Haridas S."/>
            <person name="Skiadas P."/>
            <person name="Martin F."/>
            <person name="Groenewald J.Z."/>
            <person name="Crous P.W."/>
            <person name="Seidl M.F."/>
        </authorList>
    </citation>
    <scope>NUCLEOTIDE SEQUENCE [LARGE SCALE GENOMIC DNA]</scope>
    <source>
        <strain evidence="3 4">CBS 122670</strain>
    </source>
</reference>
<name>A0ABR1M6J9_9PEZI</name>
<keyword evidence="2" id="KW-0472">Membrane</keyword>
<feature type="compositionally biased region" description="Polar residues" evidence="1">
    <location>
        <begin position="30"/>
        <end position="43"/>
    </location>
</feature>
<evidence type="ECO:0000313" key="3">
    <source>
        <dbReference type="EMBL" id="KAK7543273.1"/>
    </source>
</evidence>
<evidence type="ECO:0000313" key="4">
    <source>
        <dbReference type="Proteomes" id="UP001365128"/>
    </source>
</evidence>
<feature type="compositionally biased region" description="Basic and acidic residues" evidence="1">
    <location>
        <begin position="1"/>
        <end position="10"/>
    </location>
</feature>
<keyword evidence="4" id="KW-1185">Reference proteome</keyword>
<dbReference type="Proteomes" id="UP001365128">
    <property type="component" value="Unassembled WGS sequence"/>
</dbReference>
<comment type="caution">
    <text evidence="3">The sequence shown here is derived from an EMBL/GenBank/DDBJ whole genome shotgun (WGS) entry which is preliminary data.</text>
</comment>
<feature type="region of interest" description="Disordered" evidence="1">
    <location>
        <begin position="1"/>
        <end position="43"/>
    </location>
</feature>
<accession>A0ABR1M6J9</accession>
<feature type="transmembrane region" description="Helical" evidence="2">
    <location>
        <begin position="105"/>
        <end position="127"/>
    </location>
</feature>
<feature type="transmembrane region" description="Helical" evidence="2">
    <location>
        <begin position="147"/>
        <end position="167"/>
    </location>
</feature>
<evidence type="ECO:0000256" key="2">
    <source>
        <dbReference type="SAM" id="Phobius"/>
    </source>
</evidence>
<organism evidence="3 4">
    <name type="scientific">Phyllosticta citricarpa</name>
    <dbReference type="NCBI Taxonomy" id="55181"/>
    <lineage>
        <taxon>Eukaryota</taxon>
        <taxon>Fungi</taxon>
        <taxon>Dikarya</taxon>
        <taxon>Ascomycota</taxon>
        <taxon>Pezizomycotina</taxon>
        <taxon>Dothideomycetes</taxon>
        <taxon>Dothideomycetes incertae sedis</taxon>
        <taxon>Botryosphaeriales</taxon>
        <taxon>Phyllostictaceae</taxon>
        <taxon>Phyllosticta</taxon>
    </lineage>
</organism>
<keyword evidence="2" id="KW-1133">Transmembrane helix</keyword>
<feature type="transmembrane region" description="Helical" evidence="2">
    <location>
        <begin position="70"/>
        <end position="93"/>
    </location>
</feature>
<proteinExistence type="predicted"/>